<name>A0A4R0RDW3_9APHY</name>
<evidence type="ECO:0000313" key="3">
    <source>
        <dbReference type="Proteomes" id="UP000292702"/>
    </source>
</evidence>
<feature type="region of interest" description="Disordered" evidence="1">
    <location>
        <begin position="1111"/>
        <end position="1149"/>
    </location>
</feature>
<dbReference type="PANTHER" id="PTHR33099">
    <property type="entry name" value="FE2OG DIOXYGENASE DOMAIN-CONTAINING PROTEIN"/>
    <property type="match status" value="1"/>
</dbReference>
<feature type="compositionally biased region" description="Basic and acidic residues" evidence="1">
    <location>
        <begin position="1127"/>
        <end position="1149"/>
    </location>
</feature>
<feature type="region of interest" description="Disordered" evidence="1">
    <location>
        <begin position="312"/>
        <end position="359"/>
    </location>
</feature>
<feature type="compositionally biased region" description="Polar residues" evidence="1">
    <location>
        <begin position="312"/>
        <end position="330"/>
    </location>
</feature>
<gene>
    <name evidence="2" type="ORF">EIP91_002848</name>
</gene>
<evidence type="ECO:0000313" key="2">
    <source>
        <dbReference type="EMBL" id="TCD65286.1"/>
    </source>
</evidence>
<comment type="caution">
    <text evidence="2">The sequence shown here is derived from an EMBL/GenBank/DDBJ whole genome shotgun (WGS) entry which is preliminary data.</text>
</comment>
<dbReference type="OrthoDB" id="124582at2759"/>
<reference evidence="2 3" key="1">
    <citation type="submission" date="2018-11" db="EMBL/GenBank/DDBJ databases">
        <title>Genome assembly of Steccherinum ochraceum LE-BIN_3174, the white-rot fungus of the Steccherinaceae family (The Residual Polyporoid clade, Polyporales, Basidiomycota).</title>
        <authorList>
            <person name="Fedorova T.V."/>
            <person name="Glazunova O.A."/>
            <person name="Landesman E.O."/>
            <person name="Moiseenko K.V."/>
            <person name="Psurtseva N.V."/>
            <person name="Savinova O.S."/>
            <person name="Shakhova N.V."/>
            <person name="Tyazhelova T.V."/>
            <person name="Vasina D.V."/>
        </authorList>
    </citation>
    <scope>NUCLEOTIDE SEQUENCE [LARGE SCALE GENOMIC DNA]</scope>
    <source>
        <strain evidence="2 3">LE-BIN_3174</strain>
    </source>
</reference>
<accession>A0A4R0RDW3</accession>
<dbReference type="EMBL" id="RWJN01000189">
    <property type="protein sequence ID" value="TCD65286.1"/>
    <property type="molecule type" value="Genomic_DNA"/>
</dbReference>
<proteinExistence type="predicted"/>
<protein>
    <submittedName>
        <fullName evidence="2">Uncharacterized protein</fullName>
    </submittedName>
</protein>
<feature type="compositionally biased region" description="Acidic residues" evidence="1">
    <location>
        <begin position="344"/>
        <end position="357"/>
    </location>
</feature>
<organism evidence="2 3">
    <name type="scientific">Steccherinum ochraceum</name>
    <dbReference type="NCBI Taxonomy" id="92696"/>
    <lineage>
        <taxon>Eukaryota</taxon>
        <taxon>Fungi</taxon>
        <taxon>Dikarya</taxon>
        <taxon>Basidiomycota</taxon>
        <taxon>Agaricomycotina</taxon>
        <taxon>Agaricomycetes</taxon>
        <taxon>Polyporales</taxon>
        <taxon>Steccherinaceae</taxon>
        <taxon>Steccherinum</taxon>
    </lineage>
</organism>
<dbReference type="Proteomes" id="UP000292702">
    <property type="component" value="Unassembled WGS sequence"/>
</dbReference>
<sequence length="1149" mass="128407">MNGIQDALAPSLQDKLWKRFSTKTSYENAPNPGLDIQDVGIVGLPLGSRDADAIKGLVESRTRQTIKGEGGIGHRIWELDAEMVTFKNDKYQAFLDDAMKDACLALGVDMSKAAPQCKLSKMLLYGTGSHVTFSADAKNDSNVFATFLLVLPSSFTCGAAQSSYMGLTFEHGLISTPTSNLFKTSAMAWYTDVSLDFQPITSGCALALEYTLIHSQNCSRPVPYLNNTLLENFRKFFLSQMIEPNETKACGASPLPTKLLFLLRHDYSAEGGLCASRLKAVDAQKVAALDRIARESQHRVGLASLTCKLSGTTMEANPSSEKGTRSQQSRRPGASGRSHLAEIDSSDESDSDVSDGEVDWRDNPNVFCCTSKSESQMSVEDLVDLDGHLFAKEVELVDNDDVLIPGSMAAFRKILQKGTHVKQDFDPSTPRPYNGGRPLTRWYRRTVLLMWPRHNDFGVRYGLRPKAAYNTFRQAVTEGKTPSEEERGLAQFIISRRQTVKQAAFAAQTVCDAALRWNDPKLWSRAVEECSVRGKGLTIFKDDYAPIWNAVTQFGFHQVELGLNMVLRNDPQNTRRYAFLDDLESWLRSNEQCSDLSSIMSRIQDIRSDLASCLAVPSEEDCALLVHLASQSGNVKYIPEIILPQLKSDELEHTFFRQFAVEVLASEDPVLAAQTAQRTEVALSIIAIAIDRAPITRDEDYYREDGYDSYEECSDIAPDYLDVCLGVLDDAIPLLCKKITEDCMDCRWNHQWQKVALITDNLLPVLKAVAERKYTDPGLVISPELGTYVEWAAKLCVKRLHDLFSDDIKDFVTAMTLPKGADILYNELSRPKALEKVSNGKLLLFITELDRVSERMVLKPKSKSPSTAQTLSPLVTRYCAEADVQNMDSAALEGSVSLCFKWAPDAAALFLHRISHDRPLPNVVTSLATLHRLSQGLTSNTTRELTRTAFREITARWLSARTDLRDKPRKDLSQALLAILRCFCPAEKCRPCRLIRDVIEPKWETEIASELYLKESDETTVTHMHDVSTKVLEATRGDDVCAIRKWNDQDGADRFRLRITDEALTTIQWRTSLAMGRHILRDISGGDEQELQRVLGDRYESYVTQIRGEAPTVARVDGPPNAGPLGKRGEKSKLDMEKPPVKRRKLCED</sequence>
<keyword evidence="3" id="KW-1185">Reference proteome</keyword>
<evidence type="ECO:0000256" key="1">
    <source>
        <dbReference type="SAM" id="MobiDB-lite"/>
    </source>
</evidence>
<dbReference type="AlphaFoldDB" id="A0A4R0RDW3"/>
<dbReference type="PANTHER" id="PTHR33099:SF7">
    <property type="entry name" value="MYND-TYPE DOMAIN-CONTAINING PROTEIN"/>
    <property type="match status" value="1"/>
</dbReference>